<gene>
    <name evidence="2" type="ORF">EPUS_01586</name>
</gene>
<feature type="compositionally biased region" description="Acidic residues" evidence="1">
    <location>
        <begin position="1"/>
        <end position="13"/>
    </location>
</feature>
<keyword evidence="3" id="KW-1185">Reference proteome</keyword>
<organism evidence="2 3">
    <name type="scientific">Endocarpon pusillum (strain Z07020 / HMAS-L-300199)</name>
    <name type="common">Lichen-forming fungus</name>
    <dbReference type="NCBI Taxonomy" id="1263415"/>
    <lineage>
        <taxon>Eukaryota</taxon>
        <taxon>Fungi</taxon>
        <taxon>Dikarya</taxon>
        <taxon>Ascomycota</taxon>
        <taxon>Pezizomycotina</taxon>
        <taxon>Eurotiomycetes</taxon>
        <taxon>Chaetothyriomycetidae</taxon>
        <taxon>Verrucariales</taxon>
        <taxon>Verrucariaceae</taxon>
        <taxon>Endocarpon</taxon>
    </lineage>
</organism>
<name>U1GUN7_ENDPU</name>
<protein>
    <submittedName>
        <fullName evidence="2">Uncharacterized protein</fullName>
    </submittedName>
</protein>
<sequence>MLEESTETSDEIDTMAPELGNPSTWTSLGLSLSIVGQRPAIILPNRLNHDWQKRLIEKGRKESVSVNPNFEVGRLGPVLPDEMKNGLLAKLYSGISLDKPFDHPEILAECHENGTVAHLIARSFGRISDPARSVLPNSESRGTID</sequence>
<dbReference type="GeneID" id="19236641"/>
<dbReference type="Proteomes" id="UP000019373">
    <property type="component" value="Unassembled WGS sequence"/>
</dbReference>
<dbReference type="AlphaFoldDB" id="U1GUN7"/>
<dbReference type="HOGENOM" id="CLU_1786829_0_0_1"/>
<evidence type="ECO:0000256" key="1">
    <source>
        <dbReference type="SAM" id="MobiDB-lite"/>
    </source>
</evidence>
<reference evidence="3" key="1">
    <citation type="journal article" date="2014" name="BMC Genomics">
        <title>Genome characteristics reveal the impact of lichenization on lichen-forming fungus Endocarpon pusillum Hedwig (Verrucariales, Ascomycota).</title>
        <authorList>
            <person name="Wang Y.-Y."/>
            <person name="Liu B."/>
            <person name="Zhang X.-Y."/>
            <person name="Zhou Q.-M."/>
            <person name="Zhang T."/>
            <person name="Li H."/>
            <person name="Yu Y.-F."/>
            <person name="Zhang X.-L."/>
            <person name="Hao X.-Y."/>
            <person name="Wang M."/>
            <person name="Wang L."/>
            <person name="Wei J.-C."/>
        </authorList>
    </citation>
    <scope>NUCLEOTIDE SEQUENCE [LARGE SCALE GENOMIC DNA]</scope>
    <source>
        <strain evidence="3">Z07020 / HMAS-L-300199</strain>
    </source>
</reference>
<proteinExistence type="predicted"/>
<dbReference type="OrthoDB" id="10423831at2759"/>
<dbReference type="EMBL" id="KE720798">
    <property type="protein sequence ID" value="ERF75756.1"/>
    <property type="molecule type" value="Genomic_DNA"/>
</dbReference>
<dbReference type="RefSeq" id="XP_007786914.1">
    <property type="nucleotide sequence ID" value="XM_007788724.1"/>
</dbReference>
<feature type="region of interest" description="Disordered" evidence="1">
    <location>
        <begin position="1"/>
        <end position="20"/>
    </location>
</feature>
<evidence type="ECO:0000313" key="2">
    <source>
        <dbReference type="EMBL" id="ERF75756.1"/>
    </source>
</evidence>
<accession>U1GUN7</accession>
<evidence type="ECO:0000313" key="3">
    <source>
        <dbReference type="Proteomes" id="UP000019373"/>
    </source>
</evidence>